<dbReference type="InterPro" id="IPR012657">
    <property type="entry name" value="23S_rRNA-intervening_sequence"/>
</dbReference>
<evidence type="ECO:0000313" key="1">
    <source>
        <dbReference type="EMBL" id="GAH74868.1"/>
    </source>
</evidence>
<protein>
    <recommendedName>
        <fullName evidence="2">Four helix bundle protein</fullName>
    </recommendedName>
</protein>
<organism evidence="1">
    <name type="scientific">marine sediment metagenome</name>
    <dbReference type="NCBI Taxonomy" id="412755"/>
    <lineage>
        <taxon>unclassified sequences</taxon>
        <taxon>metagenomes</taxon>
        <taxon>ecological metagenomes</taxon>
    </lineage>
</organism>
<dbReference type="AlphaFoldDB" id="X1JYI4"/>
<dbReference type="EMBL" id="BARU01027518">
    <property type="protein sequence ID" value="GAH74868.1"/>
    <property type="molecule type" value="Genomic_DNA"/>
</dbReference>
<sequence>MATGFRNLTVYKKAFALAMDIYHVSKKFPKDELYSLTTQIRKSSRSVCSNIGEGYRKRLYEAHFVSKISDSDMENTETQVWLDFALACEYIPKEIFDDFNK</sequence>
<proteinExistence type="predicted"/>
<dbReference type="PANTHER" id="PTHR38471">
    <property type="entry name" value="FOUR HELIX BUNDLE PROTEIN"/>
    <property type="match status" value="1"/>
</dbReference>
<dbReference type="Pfam" id="PF05635">
    <property type="entry name" value="23S_rRNA_IVP"/>
    <property type="match status" value="1"/>
</dbReference>
<dbReference type="Gene3D" id="1.20.1440.60">
    <property type="entry name" value="23S rRNA-intervening sequence"/>
    <property type="match status" value="1"/>
</dbReference>
<dbReference type="NCBIfam" id="TIGR02436">
    <property type="entry name" value="four helix bundle protein"/>
    <property type="match status" value="1"/>
</dbReference>
<dbReference type="SUPFAM" id="SSF158446">
    <property type="entry name" value="IVS-encoded protein-like"/>
    <property type="match status" value="1"/>
</dbReference>
<comment type="caution">
    <text evidence="1">The sequence shown here is derived from an EMBL/GenBank/DDBJ whole genome shotgun (WGS) entry which is preliminary data.</text>
</comment>
<dbReference type="InterPro" id="IPR036583">
    <property type="entry name" value="23S_rRNA_IVS_sf"/>
</dbReference>
<gene>
    <name evidence="1" type="ORF">S03H2_44043</name>
</gene>
<feature type="non-terminal residue" evidence="1">
    <location>
        <position position="101"/>
    </location>
</feature>
<name>X1JYI4_9ZZZZ</name>
<accession>X1JYI4</accession>
<reference evidence="1" key="1">
    <citation type="journal article" date="2014" name="Front. Microbiol.">
        <title>High frequency of phylogenetically diverse reductive dehalogenase-homologous genes in deep subseafloor sedimentary metagenomes.</title>
        <authorList>
            <person name="Kawai M."/>
            <person name="Futagami T."/>
            <person name="Toyoda A."/>
            <person name="Takaki Y."/>
            <person name="Nishi S."/>
            <person name="Hori S."/>
            <person name="Arai W."/>
            <person name="Tsubouchi T."/>
            <person name="Morono Y."/>
            <person name="Uchiyama I."/>
            <person name="Ito T."/>
            <person name="Fujiyama A."/>
            <person name="Inagaki F."/>
            <person name="Takami H."/>
        </authorList>
    </citation>
    <scope>NUCLEOTIDE SEQUENCE</scope>
    <source>
        <strain evidence="1">Expedition CK06-06</strain>
    </source>
</reference>
<dbReference type="CDD" id="cd16377">
    <property type="entry name" value="23S_rRNA_IVP_like"/>
    <property type="match status" value="1"/>
</dbReference>
<dbReference type="PANTHER" id="PTHR38471:SF2">
    <property type="entry name" value="FOUR HELIX BUNDLE PROTEIN"/>
    <property type="match status" value="1"/>
</dbReference>
<evidence type="ECO:0008006" key="2">
    <source>
        <dbReference type="Google" id="ProtNLM"/>
    </source>
</evidence>